<comment type="caution">
    <text evidence="2">The sequence shown here is derived from an EMBL/GenBank/DDBJ whole genome shotgun (WGS) entry which is preliminary data.</text>
</comment>
<reference evidence="2 3" key="1">
    <citation type="submission" date="2018-10" db="EMBL/GenBank/DDBJ databases">
        <title>Genome-centric metagenomics revealed C2 chemical producing, CO utilizing Clostridium with novel acetogenic gene cluster.</title>
        <authorList>
            <person name="Kang H."/>
            <person name="Park B."/>
            <person name="Choi I.G."/>
            <person name="Chang I.S."/>
        </authorList>
    </citation>
    <scope>NUCLEOTIDE SEQUENCE [LARGE SCALE GENOMIC DNA]</scope>
    <source>
        <strain evidence="2 3">H21-9</strain>
    </source>
</reference>
<dbReference type="EMBL" id="RFAQ01000113">
    <property type="protein sequence ID" value="RMC92310.1"/>
    <property type="molecule type" value="Genomic_DNA"/>
</dbReference>
<feature type="transmembrane region" description="Helical" evidence="1">
    <location>
        <begin position="314"/>
        <end position="334"/>
    </location>
</feature>
<feature type="transmembrane region" description="Helical" evidence="1">
    <location>
        <begin position="55"/>
        <end position="77"/>
    </location>
</feature>
<feature type="transmembrane region" description="Helical" evidence="1">
    <location>
        <begin position="355"/>
        <end position="386"/>
    </location>
</feature>
<keyword evidence="1" id="KW-0472">Membrane</keyword>
<dbReference type="RefSeq" id="WP_122060209.1">
    <property type="nucleotide sequence ID" value="NZ_RFAQ01000113.1"/>
</dbReference>
<sequence length="417" mass="47483">MVGRIFVIFILFQNIIFNCLPHPDYFSYWDELSYIILLLLYLITKQFTHVRKQNFKVLVVCIGMILVGLSGNIFFGYAYSGGAIIRDIVGFTKFPLTFMVLMDTNYGEKLKDYAYKCIPFIKLMVFIIFAFGVLSLFIDIGMTQDEIRSGIHPYLFIYSHPTYLVSSMICILAILNASEEKLSVVYDLMISIIIILSMRTKGIVAIVVYIFMKYGPKWIRKLKVLYWLAVLMIVIFASHSKLALYASYSNSPRESLYKGALTIIQKCFPIGSGFATYASFVSVNYLSKVYDFVNVAGIYDYTGNFDPEIGDAGFSYYMGQFGLIGSILFIYMAVQIVKASISSLEKDRRLPVILLLVYIAITLTSEAILVNNGFELAVILAIIVAMSKNRGKNCSVHHCRKYNRQKAKTHLKFRRNV</sequence>
<proteinExistence type="predicted"/>
<dbReference type="Proteomes" id="UP000277999">
    <property type="component" value="Unassembled WGS sequence"/>
</dbReference>
<feature type="transmembrane region" description="Helical" evidence="1">
    <location>
        <begin position="188"/>
        <end position="212"/>
    </location>
</feature>
<protein>
    <recommendedName>
        <fullName evidence="4">O-antigen ligase domain-containing protein</fullName>
    </recommendedName>
</protein>
<feature type="transmembrane region" description="Helical" evidence="1">
    <location>
        <begin position="154"/>
        <end position="176"/>
    </location>
</feature>
<feature type="transmembrane region" description="Helical" evidence="1">
    <location>
        <begin position="224"/>
        <end position="246"/>
    </location>
</feature>
<accession>A0A3M0S3X6</accession>
<gene>
    <name evidence="2" type="ORF">D9O40_20505</name>
</gene>
<dbReference type="AlphaFoldDB" id="A0A3M0S3X6"/>
<evidence type="ECO:0000313" key="2">
    <source>
        <dbReference type="EMBL" id="RMC92310.1"/>
    </source>
</evidence>
<feature type="transmembrane region" description="Helical" evidence="1">
    <location>
        <begin position="123"/>
        <end position="142"/>
    </location>
</feature>
<feature type="transmembrane region" description="Helical" evidence="1">
    <location>
        <begin position="27"/>
        <end position="43"/>
    </location>
</feature>
<evidence type="ECO:0008006" key="4">
    <source>
        <dbReference type="Google" id="ProtNLM"/>
    </source>
</evidence>
<keyword evidence="1" id="KW-1133">Transmembrane helix</keyword>
<organism evidence="2 3">
    <name type="scientific">Clostridium autoethanogenum</name>
    <dbReference type="NCBI Taxonomy" id="84023"/>
    <lineage>
        <taxon>Bacteria</taxon>
        <taxon>Bacillati</taxon>
        <taxon>Bacillota</taxon>
        <taxon>Clostridia</taxon>
        <taxon>Eubacteriales</taxon>
        <taxon>Clostridiaceae</taxon>
        <taxon>Clostridium</taxon>
    </lineage>
</organism>
<evidence type="ECO:0000256" key="1">
    <source>
        <dbReference type="SAM" id="Phobius"/>
    </source>
</evidence>
<evidence type="ECO:0000313" key="3">
    <source>
        <dbReference type="Proteomes" id="UP000277999"/>
    </source>
</evidence>
<feature type="transmembrane region" description="Helical" evidence="1">
    <location>
        <begin position="267"/>
        <end position="286"/>
    </location>
</feature>
<name>A0A3M0S3X6_9CLOT</name>
<keyword evidence="1" id="KW-0812">Transmembrane</keyword>